<dbReference type="InterPro" id="IPR042099">
    <property type="entry name" value="ANL_N_sf"/>
</dbReference>
<keyword evidence="6" id="KW-1185">Reference proteome</keyword>
<reference evidence="5" key="2">
    <citation type="submission" date="2020-11" db="EMBL/GenBank/DDBJ databases">
        <authorList>
            <consortium name="DOE Joint Genome Institute"/>
            <person name="Kuo A."/>
            <person name="Miyauchi S."/>
            <person name="Kiss E."/>
            <person name="Drula E."/>
            <person name="Kohler A."/>
            <person name="Sanchez-Garcia M."/>
            <person name="Andreopoulos B."/>
            <person name="Barry K.W."/>
            <person name="Bonito G."/>
            <person name="Buee M."/>
            <person name="Carver A."/>
            <person name="Chen C."/>
            <person name="Cichocki N."/>
            <person name="Clum A."/>
            <person name="Culley D."/>
            <person name="Crous P.W."/>
            <person name="Fauchery L."/>
            <person name="Girlanda M."/>
            <person name="Hayes R."/>
            <person name="Keri Z."/>
            <person name="Labutti K."/>
            <person name="Lipzen A."/>
            <person name="Lombard V."/>
            <person name="Magnuson J."/>
            <person name="Maillard F."/>
            <person name="Morin E."/>
            <person name="Murat C."/>
            <person name="Nolan M."/>
            <person name="Ohm R."/>
            <person name="Pangilinan J."/>
            <person name="Pereira M."/>
            <person name="Perotto S."/>
            <person name="Peter M."/>
            <person name="Riley R."/>
            <person name="Sitrit Y."/>
            <person name="Stielow B."/>
            <person name="Szollosi G."/>
            <person name="Zifcakova L."/>
            <person name="Stursova M."/>
            <person name="Spatafora J.W."/>
            <person name="Tedersoo L."/>
            <person name="Vaario L.-M."/>
            <person name="Yamada A."/>
            <person name="Yan M."/>
            <person name="Wang P."/>
            <person name="Xu J."/>
            <person name="Bruns T."/>
            <person name="Baldrian P."/>
            <person name="Vilgalys R."/>
            <person name="Henrissat B."/>
            <person name="Grigoriev I.V."/>
            <person name="Hibbett D."/>
            <person name="Nagy L.G."/>
            <person name="Martin F.M."/>
        </authorList>
    </citation>
    <scope>NUCLEOTIDE SEQUENCE</scope>
    <source>
        <strain evidence="5">UH-Tt-Lm1</strain>
    </source>
</reference>
<keyword evidence="2" id="KW-0597">Phosphoprotein</keyword>
<dbReference type="InterPro" id="IPR000873">
    <property type="entry name" value="AMP-dep_synth/lig_dom"/>
</dbReference>
<evidence type="ECO:0000313" key="5">
    <source>
        <dbReference type="EMBL" id="KAF9785293.1"/>
    </source>
</evidence>
<dbReference type="InterPro" id="IPR013120">
    <property type="entry name" value="FAR_NAD-bd"/>
</dbReference>
<evidence type="ECO:0000313" key="6">
    <source>
        <dbReference type="Proteomes" id="UP000736335"/>
    </source>
</evidence>
<evidence type="ECO:0000259" key="4">
    <source>
        <dbReference type="Pfam" id="PF07993"/>
    </source>
</evidence>
<gene>
    <name evidence="5" type="ORF">BJ322DRAFT_1211184</name>
</gene>
<dbReference type="SUPFAM" id="SSF56801">
    <property type="entry name" value="Acetyl-CoA synthetase-like"/>
    <property type="match status" value="1"/>
</dbReference>
<dbReference type="Pfam" id="PF07993">
    <property type="entry name" value="NAD_binding_4"/>
    <property type="match status" value="1"/>
</dbReference>
<accession>A0A9P6L6X8</accession>
<name>A0A9P6L6X8_9AGAM</name>
<dbReference type="InterPro" id="IPR051414">
    <property type="entry name" value="Adenylate-forming_Reductase"/>
</dbReference>
<evidence type="ECO:0000256" key="1">
    <source>
        <dbReference type="ARBA" id="ARBA00022450"/>
    </source>
</evidence>
<feature type="domain" description="AMP-dependent synthetase/ligase" evidence="3">
    <location>
        <begin position="107"/>
        <end position="372"/>
    </location>
</feature>
<dbReference type="PANTHER" id="PTHR43439:SF2">
    <property type="entry name" value="ENZYME, PUTATIVE (JCVI)-RELATED"/>
    <property type="match status" value="1"/>
</dbReference>
<dbReference type="Pfam" id="PF23562">
    <property type="entry name" value="AMP-binding_C_3"/>
    <property type="match status" value="1"/>
</dbReference>
<sequence length="1085" mass="119182">MPERIPPPPPTQALTSTTFVPPPHDLSLTIPEIIDFHRVHSPKHVVYVYEEAPGVCKQVTFSTWIRAIHRAGRYIRKLFRLPEPQASGSKPVIALLVNSDTITYGTTKLGIIRAECVAFSVSPRNSAAGVAHLINKTGTQYILATPDLKPLIDATIVILKEQGSEIPVVQPMPAFTELFPEDDSGDFDYLPQPQSSSTDDLVCILHSSGSVAFPKPVTFTSRNWLSLSRLPWHGGRDLCGVVISAHAVPVFHGMGLTLLVYMTGIGVTSSVFRPAVPPTVPTPDLVYAGSAATKSDLIFCVPMFVELWAKDPAKVEYFKTIHGLWYAGAPLKKSVGDYVVSQGVNVFQLYGSTEMGTVTETLPKAMNEEWEWFSFSSLIKPHFVPDGHGAYEVVIESTPTYRVCVHNTKIGDADCYSTSDLVIPHPTLPGYWKIFGRADDQLMHNTGEKTNPVPLEGILNGDPHVKSAVMFGRGRFNPGVIIDPKPEFAFDPEDQEKLADFRNKVWPTIERMNEFAPQHSRLFKEMILVSSPKKPFILTAKLTARRQAVIAEYEPEIDALYDAAEETAQAVKYFPREWTEETSLEFARNLISNVLKVPVEDDADIFQHSCDSLQATWIRNSILNALRNTTKLNTRGISANFVYQNPTVSALGKFILDLTSTGVSRQLDNTVKEMMDFVEKYTQNFPAHRPECGVVPRGCVVLITGTTGAIGSNTLAKLYESPDVFRIVVLARKSTTPISVRQKKALEDRGLDPKIVGSPKIVLLEGDPALPSLGLGDDILLQLRSTVTHVLHVGWRVDFNLRLSSFEPNVASVRNLINLALESKLPAPPRFIFTSTVAVFTLTKHPGLIPEEPAAPEFATANGYSQSKWVAERILEIAAEKTSLRPIIVRVGQISGGVNGCWNPLELIPAIVRSPPLTKSLPSLGRVISLLPLETTAQALVQILGAGTTRPALHLHLVNPTPCRWDDLFGYIAKELNVPLIPYREWLSKLKGASGTVKNVQEHPILRLLGFYEAIDEGSGSEAGGLASCGTEVARSVCPVLDGEDLRSVKAEEIQRWLGYWKSLGLLKLSRARSSTPDPGNAASP</sequence>
<dbReference type="InterPro" id="IPR036291">
    <property type="entry name" value="NAD(P)-bd_dom_sf"/>
</dbReference>
<organism evidence="5 6">
    <name type="scientific">Thelephora terrestris</name>
    <dbReference type="NCBI Taxonomy" id="56493"/>
    <lineage>
        <taxon>Eukaryota</taxon>
        <taxon>Fungi</taxon>
        <taxon>Dikarya</taxon>
        <taxon>Basidiomycota</taxon>
        <taxon>Agaricomycotina</taxon>
        <taxon>Agaricomycetes</taxon>
        <taxon>Thelephorales</taxon>
        <taxon>Thelephoraceae</taxon>
        <taxon>Thelephora</taxon>
    </lineage>
</organism>
<dbReference type="Pfam" id="PF00501">
    <property type="entry name" value="AMP-binding"/>
    <property type="match status" value="1"/>
</dbReference>
<evidence type="ECO:0000256" key="2">
    <source>
        <dbReference type="ARBA" id="ARBA00022553"/>
    </source>
</evidence>
<dbReference type="OrthoDB" id="429813at2759"/>
<dbReference type="SUPFAM" id="SSF51735">
    <property type="entry name" value="NAD(P)-binding Rossmann-fold domains"/>
    <property type="match status" value="1"/>
</dbReference>
<protein>
    <submittedName>
        <fullName evidence="5">Acetyl-CoA synthetase-like protein</fullName>
    </submittedName>
</protein>
<dbReference type="AlphaFoldDB" id="A0A9P6L6X8"/>
<dbReference type="EMBL" id="WIUZ02000007">
    <property type="protein sequence ID" value="KAF9785293.1"/>
    <property type="molecule type" value="Genomic_DNA"/>
</dbReference>
<comment type="caution">
    <text evidence="5">The sequence shown here is derived from an EMBL/GenBank/DDBJ whole genome shotgun (WGS) entry which is preliminary data.</text>
</comment>
<proteinExistence type="predicted"/>
<feature type="domain" description="Thioester reductase (TE)" evidence="4">
    <location>
        <begin position="703"/>
        <end position="939"/>
    </location>
</feature>
<keyword evidence="1" id="KW-0596">Phosphopantetheine</keyword>
<dbReference type="PANTHER" id="PTHR43439">
    <property type="entry name" value="PHENYLACETATE-COENZYME A LIGASE"/>
    <property type="match status" value="1"/>
</dbReference>
<reference evidence="5" key="1">
    <citation type="journal article" date="2020" name="Nat. Commun.">
        <title>Large-scale genome sequencing of mycorrhizal fungi provides insights into the early evolution of symbiotic traits.</title>
        <authorList>
            <person name="Miyauchi S."/>
            <person name="Kiss E."/>
            <person name="Kuo A."/>
            <person name="Drula E."/>
            <person name="Kohler A."/>
            <person name="Sanchez-Garcia M."/>
            <person name="Morin E."/>
            <person name="Andreopoulos B."/>
            <person name="Barry K.W."/>
            <person name="Bonito G."/>
            <person name="Buee M."/>
            <person name="Carver A."/>
            <person name="Chen C."/>
            <person name="Cichocki N."/>
            <person name="Clum A."/>
            <person name="Culley D."/>
            <person name="Crous P.W."/>
            <person name="Fauchery L."/>
            <person name="Girlanda M."/>
            <person name="Hayes R.D."/>
            <person name="Keri Z."/>
            <person name="LaButti K."/>
            <person name="Lipzen A."/>
            <person name="Lombard V."/>
            <person name="Magnuson J."/>
            <person name="Maillard F."/>
            <person name="Murat C."/>
            <person name="Nolan M."/>
            <person name="Ohm R.A."/>
            <person name="Pangilinan J."/>
            <person name="Pereira M.F."/>
            <person name="Perotto S."/>
            <person name="Peter M."/>
            <person name="Pfister S."/>
            <person name="Riley R."/>
            <person name="Sitrit Y."/>
            <person name="Stielow J.B."/>
            <person name="Szollosi G."/>
            <person name="Zifcakova L."/>
            <person name="Stursova M."/>
            <person name="Spatafora J.W."/>
            <person name="Tedersoo L."/>
            <person name="Vaario L.M."/>
            <person name="Yamada A."/>
            <person name="Yan M."/>
            <person name="Wang P."/>
            <person name="Xu J."/>
            <person name="Bruns T."/>
            <person name="Baldrian P."/>
            <person name="Vilgalys R."/>
            <person name="Dunand C."/>
            <person name="Henrissat B."/>
            <person name="Grigoriev I.V."/>
            <person name="Hibbett D."/>
            <person name="Nagy L.G."/>
            <person name="Martin F.M."/>
        </authorList>
    </citation>
    <scope>NUCLEOTIDE SEQUENCE</scope>
    <source>
        <strain evidence="5">UH-Tt-Lm1</strain>
    </source>
</reference>
<evidence type="ECO:0000259" key="3">
    <source>
        <dbReference type="Pfam" id="PF00501"/>
    </source>
</evidence>
<dbReference type="Gene3D" id="3.40.50.12780">
    <property type="entry name" value="N-terminal domain of ligase-like"/>
    <property type="match status" value="1"/>
</dbReference>
<dbReference type="Proteomes" id="UP000736335">
    <property type="component" value="Unassembled WGS sequence"/>
</dbReference>
<dbReference type="Gene3D" id="3.40.50.720">
    <property type="entry name" value="NAD(P)-binding Rossmann-like Domain"/>
    <property type="match status" value="1"/>
</dbReference>